<reference evidence="4" key="4">
    <citation type="submission" date="2025-09" db="UniProtKB">
        <authorList>
            <consortium name="Ensembl"/>
        </authorList>
    </citation>
    <scope>IDENTIFICATION</scope>
</reference>
<name>H2XWZ2_CIOIN</name>
<dbReference type="InParanoid" id="H2XWZ2"/>
<reference evidence="5" key="1">
    <citation type="journal article" date="2002" name="Science">
        <title>The draft genome of Ciona intestinalis: insights into chordate and vertebrate origins.</title>
        <authorList>
            <person name="Dehal P."/>
            <person name="Satou Y."/>
            <person name="Campbell R.K."/>
            <person name="Chapman J."/>
            <person name="Degnan B."/>
            <person name="De Tomaso A."/>
            <person name="Davidson B."/>
            <person name="Di Gregorio A."/>
            <person name="Gelpke M."/>
            <person name="Goodstein D.M."/>
            <person name="Harafuji N."/>
            <person name="Hastings K.E."/>
            <person name="Ho I."/>
            <person name="Hotta K."/>
            <person name="Huang W."/>
            <person name="Kawashima T."/>
            <person name="Lemaire P."/>
            <person name="Martinez D."/>
            <person name="Meinertzhagen I.A."/>
            <person name="Necula S."/>
            <person name="Nonaka M."/>
            <person name="Putnam N."/>
            <person name="Rash S."/>
            <person name="Saiga H."/>
            <person name="Satake M."/>
            <person name="Terry A."/>
            <person name="Yamada L."/>
            <person name="Wang H.G."/>
            <person name="Awazu S."/>
            <person name="Azumi K."/>
            <person name="Boore J."/>
            <person name="Branno M."/>
            <person name="Chin-Bow S."/>
            <person name="DeSantis R."/>
            <person name="Doyle S."/>
            <person name="Francino P."/>
            <person name="Keys D.N."/>
            <person name="Haga S."/>
            <person name="Hayashi H."/>
            <person name="Hino K."/>
            <person name="Imai K.S."/>
            <person name="Inaba K."/>
            <person name="Kano S."/>
            <person name="Kobayashi K."/>
            <person name="Kobayashi M."/>
            <person name="Lee B.I."/>
            <person name="Makabe K.W."/>
            <person name="Manohar C."/>
            <person name="Matassi G."/>
            <person name="Medina M."/>
            <person name="Mochizuki Y."/>
            <person name="Mount S."/>
            <person name="Morishita T."/>
            <person name="Miura S."/>
            <person name="Nakayama A."/>
            <person name="Nishizaka S."/>
            <person name="Nomoto H."/>
            <person name="Ohta F."/>
            <person name="Oishi K."/>
            <person name="Rigoutsos I."/>
            <person name="Sano M."/>
            <person name="Sasaki A."/>
            <person name="Sasakura Y."/>
            <person name="Shoguchi E."/>
            <person name="Shin-i T."/>
            <person name="Spagnuolo A."/>
            <person name="Stainier D."/>
            <person name="Suzuki M.M."/>
            <person name="Tassy O."/>
            <person name="Takatori N."/>
            <person name="Tokuoka M."/>
            <person name="Yagi K."/>
            <person name="Yoshizaki F."/>
            <person name="Wada S."/>
            <person name="Zhang C."/>
            <person name="Hyatt P.D."/>
            <person name="Larimer F."/>
            <person name="Detter C."/>
            <person name="Doggett N."/>
            <person name="Glavina T."/>
            <person name="Hawkins T."/>
            <person name="Richardson P."/>
            <person name="Lucas S."/>
            <person name="Kohara Y."/>
            <person name="Levine M."/>
            <person name="Satoh N."/>
            <person name="Rokhsar D.S."/>
        </authorList>
    </citation>
    <scope>NUCLEOTIDE SEQUENCE [LARGE SCALE GENOMIC DNA]</scope>
</reference>
<keyword evidence="1" id="KW-1015">Disulfide bond</keyword>
<dbReference type="GeneTree" id="ENSGT01150000286901"/>
<reference evidence="4" key="3">
    <citation type="submission" date="2025-08" db="UniProtKB">
        <authorList>
            <consortium name="Ensembl"/>
        </authorList>
    </citation>
    <scope>IDENTIFICATION</scope>
</reference>
<protein>
    <submittedName>
        <fullName evidence="4">Uncharacterized protein</fullName>
    </submittedName>
</protein>
<proteinExistence type="predicted"/>
<evidence type="ECO:0000313" key="4">
    <source>
        <dbReference type="Ensembl" id="ENSCINP00000034176.1"/>
    </source>
</evidence>
<dbReference type="Pfam" id="PF03137">
    <property type="entry name" value="OATP"/>
    <property type="match status" value="1"/>
</dbReference>
<dbReference type="AlphaFoldDB" id="H2XWZ2"/>
<reference evidence="4" key="2">
    <citation type="journal article" date="2008" name="Genome Biol.">
        <title>Improved genome assembly and evidence-based global gene model set for the chordate Ciona intestinalis: new insight into intron and operon populations.</title>
        <authorList>
            <person name="Satou Y."/>
            <person name="Mineta K."/>
            <person name="Ogasawara M."/>
            <person name="Sasakura Y."/>
            <person name="Shoguchi E."/>
            <person name="Ueno K."/>
            <person name="Yamada L."/>
            <person name="Matsumoto J."/>
            <person name="Wasserscheid J."/>
            <person name="Dewar K."/>
            <person name="Wiley G.B."/>
            <person name="Macmil S.L."/>
            <person name="Roe B.A."/>
            <person name="Zeller R.W."/>
            <person name="Hastings K.E."/>
            <person name="Lemaire P."/>
            <person name="Lindquist E."/>
            <person name="Endo T."/>
            <person name="Hotta K."/>
            <person name="Inaba K."/>
        </authorList>
    </citation>
    <scope>NUCLEOTIDE SEQUENCE [LARGE SCALE GENOMIC DNA]</scope>
    <source>
        <strain evidence="4">wild type</strain>
    </source>
</reference>
<evidence type="ECO:0000256" key="3">
    <source>
        <dbReference type="SAM" id="Phobius"/>
    </source>
</evidence>
<feature type="transmembrane region" description="Helical" evidence="3">
    <location>
        <begin position="57"/>
        <end position="75"/>
    </location>
</feature>
<feature type="transmembrane region" description="Helical" evidence="3">
    <location>
        <begin position="104"/>
        <end position="126"/>
    </location>
</feature>
<keyword evidence="3" id="KW-0472">Membrane</keyword>
<dbReference type="InterPro" id="IPR004156">
    <property type="entry name" value="OATP"/>
</dbReference>
<organism evidence="4 5">
    <name type="scientific">Ciona intestinalis</name>
    <name type="common">Transparent sea squirt</name>
    <name type="synonym">Ascidia intestinalis</name>
    <dbReference type="NCBI Taxonomy" id="7719"/>
    <lineage>
        <taxon>Eukaryota</taxon>
        <taxon>Metazoa</taxon>
        <taxon>Chordata</taxon>
        <taxon>Tunicata</taxon>
        <taxon>Ascidiacea</taxon>
        <taxon>Phlebobranchia</taxon>
        <taxon>Cionidae</taxon>
        <taxon>Ciona</taxon>
    </lineage>
</organism>
<keyword evidence="3" id="KW-1133">Transmembrane helix</keyword>
<dbReference type="PANTHER" id="PTHR11388:SF100">
    <property type="entry name" value="SOLUTE CARRIER ORGANIC ANION TRANSPORTER FAMILY MEMBER 4A1"/>
    <property type="match status" value="1"/>
</dbReference>
<keyword evidence="3" id="KW-0812">Transmembrane</keyword>
<dbReference type="STRING" id="7719.ENSCINP00000034176"/>
<sequence>LGYCPGEACPSGGVVLFLIILFLALYLTFSIAIPALQATIRIVPFTQRSFAVGIQWLFLRALGTIPGPILFGFVLDKACSVWGTSCGVRGSCSVYTNSLISRNLVILVIVLKIVGLIFYSAAYLTYKPVLGTPTETEDVNMTTATATDQSVKEKTPVHNTVDNPSYVEDTP</sequence>
<dbReference type="InterPro" id="IPR036259">
    <property type="entry name" value="MFS_trans_sf"/>
</dbReference>
<feature type="region of interest" description="Disordered" evidence="2">
    <location>
        <begin position="145"/>
        <end position="171"/>
    </location>
</feature>
<dbReference type="Ensembl" id="ENSCINT00000032637.1">
    <property type="protein sequence ID" value="ENSCINP00000034176.1"/>
    <property type="gene ID" value="ENSCING00000022717.1"/>
</dbReference>
<dbReference type="GO" id="GO:0016020">
    <property type="term" value="C:membrane"/>
    <property type="evidence" value="ECO:0007669"/>
    <property type="project" value="InterPro"/>
</dbReference>
<keyword evidence="5" id="KW-1185">Reference proteome</keyword>
<feature type="transmembrane region" description="Helical" evidence="3">
    <location>
        <begin position="12"/>
        <end position="36"/>
    </location>
</feature>
<accession>H2XWZ2</accession>
<evidence type="ECO:0000256" key="1">
    <source>
        <dbReference type="ARBA" id="ARBA00023157"/>
    </source>
</evidence>
<dbReference type="GO" id="GO:0055085">
    <property type="term" value="P:transmembrane transport"/>
    <property type="evidence" value="ECO:0007669"/>
    <property type="project" value="InterPro"/>
</dbReference>
<dbReference type="EMBL" id="EAAA01000678">
    <property type="status" value="NOT_ANNOTATED_CDS"/>
    <property type="molecule type" value="Genomic_DNA"/>
</dbReference>
<evidence type="ECO:0000313" key="5">
    <source>
        <dbReference type="Proteomes" id="UP000008144"/>
    </source>
</evidence>
<evidence type="ECO:0000256" key="2">
    <source>
        <dbReference type="SAM" id="MobiDB-lite"/>
    </source>
</evidence>
<dbReference type="PANTHER" id="PTHR11388">
    <property type="entry name" value="ORGANIC ANION TRANSPORTER"/>
    <property type="match status" value="1"/>
</dbReference>
<dbReference type="SUPFAM" id="SSF103473">
    <property type="entry name" value="MFS general substrate transporter"/>
    <property type="match status" value="1"/>
</dbReference>
<dbReference type="OMA" id="LECGFRI"/>
<dbReference type="HOGENOM" id="CLU_1566388_0_0_1"/>
<dbReference type="Proteomes" id="UP000008144">
    <property type="component" value="Chromosome 11"/>
</dbReference>